<evidence type="ECO:0000256" key="4">
    <source>
        <dbReference type="PROSITE-ProRule" id="PRU00335"/>
    </source>
</evidence>
<gene>
    <name evidence="6" type="ORF">IQ22_03476</name>
</gene>
<dbReference type="InterPro" id="IPR050692">
    <property type="entry name" value="HTH_transcr_repressor_FabR"/>
</dbReference>
<dbReference type="Pfam" id="PF21943">
    <property type="entry name" value="TetR_C_46"/>
    <property type="match status" value="1"/>
</dbReference>
<keyword evidence="1" id="KW-0805">Transcription regulation</keyword>
<feature type="domain" description="HTH tetR-type" evidence="5">
    <location>
        <begin position="9"/>
        <end position="70"/>
    </location>
</feature>
<dbReference type="AlphaFoldDB" id="A0A562Q6I1"/>
<sequence length="230" mass="25500">MTTRAAQKLQTRNALMDAAHLLMSDGRGFGSLSLREITRNAGIVPAGFYRHFSDMNAFGLALVAEVGDTFRDTLRRVRHHEVELQGVIEASVGIFLDAVAEHHRHFLFLAREQYGGSHPIRQAIADLRQHITDDLAADLFQLNRLPHLTRQDLDVVADLVVKTVFATLPELIDTPSAVTAPHLTPQAKIIHQLRFVMIGAKHWHGMDTFSAPSKCIETPTASSVHHKAAN</sequence>
<proteinExistence type="predicted"/>
<dbReference type="EMBL" id="VLKY01000012">
    <property type="protein sequence ID" value="TWI52333.1"/>
    <property type="molecule type" value="Genomic_DNA"/>
</dbReference>
<dbReference type="OrthoDB" id="8617654at2"/>
<dbReference type="Proteomes" id="UP000316905">
    <property type="component" value="Unassembled WGS sequence"/>
</dbReference>
<protein>
    <submittedName>
        <fullName evidence="6">TetR family transcriptional regulator</fullName>
    </submittedName>
</protein>
<dbReference type="Gene3D" id="1.10.10.60">
    <property type="entry name" value="Homeodomain-like"/>
    <property type="match status" value="1"/>
</dbReference>
<keyword evidence="7" id="KW-1185">Reference proteome</keyword>
<dbReference type="SUPFAM" id="SSF46689">
    <property type="entry name" value="Homeodomain-like"/>
    <property type="match status" value="1"/>
</dbReference>
<dbReference type="InterPro" id="IPR054129">
    <property type="entry name" value="DesT_TetR_C"/>
</dbReference>
<evidence type="ECO:0000256" key="2">
    <source>
        <dbReference type="ARBA" id="ARBA00023125"/>
    </source>
</evidence>
<reference evidence="6 7" key="1">
    <citation type="journal article" date="2015" name="Stand. Genomic Sci.">
        <title>Genomic Encyclopedia of Bacterial and Archaeal Type Strains, Phase III: the genomes of soil and plant-associated and newly described type strains.</title>
        <authorList>
            <person name="Whitman W.B."/>
            <person name="Woyke T."/>
            <person name="Klenk H.P."/>
            <person name="Zhou Y."/>
            <person name="Lilburn T.G."/>
            <person name="Beck B.J."/>
            <person name="De Vos P."/>
            <person name="Vandamme P."/>
            <person name="Eisen J.A."/>
            <person name="Garrity G."/>
            <person name="Hugenholtz P."/>
            <person name="Kyrpides N.C."/>
        </authorList>
    </citation>
    <scope>NUCLEOTIDE SEQUENCE [LARGE SCALE GENOMIC DNA]</scope>
    <source>
        <strain evidence="6 7">CGMCC 1.6858</strain>
    </source>
</reference>
<organism evidence="6 7">
    <name type="scientific">Pseudomonas duriflava</name>
    <dbReference type="NCBI Taxonomy" id="459528"/>
    <lineage>
        <taxon>Bacteria</taxon>
        <taxon>Pseudomonadati</taxon>
        <taxon>Pseudomonadota</taxon>
        <taxon>Gammaproteobacteria</taxon>
        <taxon>Pseudomonadales</taxon>
        <taxon>Pseudomonadaceae</taxon>
        <taxon>Pseudomonas</taxon>
    </lineage>
</organism>
<dbReference type="InterPro" id="IPR009057">
    <property type="entry name" value="Homeodomain-like_sf"/>
</dbReference>
<evidence type="ECO:0000313" key="6">
    <source>
        <dbReference type="EMBL" id="TWI52333.1"/>
    </source>
</evidence>
<evidence type="ECO:0000259" key="5">
    <source>
        <dbReference type="PROSITE" id="PS50977"/>
    </source>
</evidence>
<evidence type="ECO:0000256" key="3">
    <source>
        <dbReference type="ARBA" id="ARBA00023163"/>
    </source>
</evidence>
<evidence type="ECO:0000256" key="1">
    <source>
        <dbReference type="ARBA" id="ARBA00023015"/>
    </source>
</evidence>
<dbReference type="Gene3D" id="1.10.357.10">
    <property type="entry name" value="Tetracycline Repressor, domain 2"/>
    <property type="match status" value="1"/>
</dbReference>
<dbReference type="PROSITE" id="PS50977">
    <property type="entry name" value="HTH_TETR_2"/>
    <property type="match status" value="1"/>
</dbReference>
<keyword evidence="2 4" id="KW-0238">DNA-binding</keyword>
<name>A0A562Q6I1_9PSED</name>
<dbReference type="Pfam" id="PF00440">
    <property type="entry name" value="TetR_N"/>
    <property type="match status" value="1"/>
</dbReference>
<keyword evidence="3" id="KW-0804">Transcription</keyword>
<dbReference type="GO" id="GO:0003677">
    <property type="term" value="F:DNA binding"/>
    <property type="evidence" value="ECO:0007669"/>
    <property type="project" value="UniProtKB-UniRule"/>
</dbReference>
<feature type="DNA-binding region" description="H-T-H motif" evidence="4">
    <location>
        <begin position="33"/>
        <end position="52"/>
    </location>
</feature>
<dbReference type="RefSeq" id="WP_145144141.1">
    <property type="nucleotide sequence ID" value="NZ_VLKY01000012.1"/>
</dbReference>
<dbReference type="InterPro" id="IPR001647">
    <property type="entry name" value="HTH_TetR"/>
</dbReference>
<dbReference type="PANTHER" id="PTHR47752:SF1">
    <property type="entry name" value="HTH-TYPE TRANSCRIPTIONAL REPRESSOR FABR"/>
    <property type="match status" value="1"/>
</dbReference>
<evidence type="ECO:0000313" key="7">
    <source>
        <dbReference type="Proteomes" id="UP000316905"/>
    </source>
</evidence>
<dbReference type="PANTHER" id="PTHR47752">
    <property type="entry name" value="HTH-TYPE TRANSCRIPTIONAL REPRESSOR FABR"/>
    <property type="match status" value="1"/>
</dbReference>
<dbReference type="FunFam" id="1.10.10.60:FF:000034">
    <property type="entry name" value="HTH-type transcriptional repressor FabR"/>
    <property type="match status" value="1"/>
</dbReference>
<accession>A0A562Q6I1</accession>
<comment type="caution">
    <text evidence="6">The sequence shown here is derived from an EMBL/GenBank/DDBJ whole genome shotgun (WGS) entry which is preliminary data.</text>
</comment>